<reference evidence="2 3" key="1">
    <citation type="journal article" date="2019" name="Commun. Biol.">
        <title>The bagworm genome reveals a unique fibroin gene that provides high tensile strength.</title>
        <authorList>
            <person name="Kono N."/>
            <person name="Nakamura H."/>
            <person name="Ohtoshi R."/>
            <person name="Tomita M."/>
            <person name="Numata K."/>
            <person name="Arakawa K."/>
        </authorList>
    </citation>
    <scope>NUCLEOTIDE SEQUENCE [LARGE SCALE GENOMIC DNA]</scope>
</reference>
<dbReference type="Proteomes" id="UP000299102">
    <property type="component" value="Unassembled WGS sequence"/>
</dbReference>
<name>A0A4C1SXA8_EUMVA</name>
<proteinExistence type="predicted"/>
<feature type="compositionally biased region" description="Low complexity" evidence="1">
    <location>
        <begin position="140"/>
        <end position="149"/>
    </location>
</feature>
<dbReference type="AlphaFoldDB" id="A0A4C1SXA8"/>
<evidence type="ECO:0000313" key="2">
    <source>
        <dbReference type="EMBL" id="GBP06565.1"/>
    </source>
</evidence>
<comment type="caution">
    <text evidence="2">The sequence shown here is derived from an EMBL/GenBank/DDBJ whole genome shotgun (WGS) entry which is preliminary data.</text>
</comment>
<evidence type="ECO:0000256" key="1">
    <source>
        <dbReference type="SAM" id="MobiDB-lite"/>
    </source>
</evidence>
<protein>
    <submittedName>
        <fullName evidence="2">Uncharacterized protein</fullName>
    </submittedName>
</protein>
<feature type="compositionally biased region" description="Pro residues" evidence="1">
    <location>
        <begin position="150"/>
        <end position="167"/>
    </location>
</feature>
<feature type="region of interest" description="Disordered" evidence="1">
    <location>
        <begin position="125"/>
        <end position="167"/>
    </location>
</feature>
<evidence type="ECO:0000313" key="3">
    <source>
        <dbReference type="Proteomes" id="UP000299102"/>
    </source>
</evidence>
<dbReference type="EMBL" id="BGZK01000023">
    <property type="protein sequence ID" value="GBP06565.1"/>
    <property type="molecule type" value="Genomic_DNA"/>
</dbReference>
<gene>
    <name evidence="2" type="ORF">EVAR_92561_1</name>
</gene>
<accession>A0A4C1SXA8</accession>
<feature type="region of interest" description="Disordered" evidence="1">
    <location>
        <begin position="205"/>
        <end position="272"/>
    </location>
</feature>
<keyword evidence="3" id="KW-1185">Reference proteome</keyword>
<organism evidence="2 3">
    <name type="scientific">Eumeta variegata</name>
    <name type="common">Bagworm moth</name>
    <name type="synonym">Eumeta japonica</name>
    <dbReference type="NCBI Taxonomy" id="151549"/>
    <lineage>
        <taxon>Eukaryota</taxon>
        <taxon>Metazoa</taxon>
        <taxon>Ecdysozoa</taxon>
        <taxon>Arthropoda</taxon>
        <taxon>Hexapoda</taxon>
        <taxon>Insecta</taxon>
        <taxon>Pterygota</taxon>
        <taxon>Neoptera</taxon>
        <taxon>Endopterygota</taxon>
        <taxon>Lepidoptera</taxon>
        <taxon>Glossata</taxon>
        <taxon>Ditrysia</taxon>
        <taxon>Tineoidea</taxon>
        <taxon>Psychidae</taxon>
        <taxon>Oiketicinae</taxon>
        <taxon>Eumeta</taxon>
    </lineage>
</organism>
<sequence length="272" mass="29787">MHVASTVSLGRQQLQFAGGLGAYARRPAPPRLTRSHKSHAEIQLFRDAGAGAATRLITPREPRFGNLWSRIRLAAQELMLSFVTSSCSHSRRRSAFFETTHSTFWPLSGAEEPLCVEAACDAGVAGSSSSSRHAPRKPSSRGGRSGPRAPHSPGPPTPPYTSAPCVMAPPHPLPRTHCLFAARAHRAPVPTGSCVRGRVRAATERAGRVAPRAGRRHWPGVPCPRALPTRQPRPRPRPRPARIPPTSRRRRPRYTEIFQRDTGASTVRRKIH</sequence>
<dbReference type="OrthoDB" id="7480414at2759"/>